<sequence>MGDVNANVVPTQVDINAQLIAGQAQFTATMNAVTEQLARLERGNRPNGPRPRRRNHPYLENPRLHSDEDSSDSEPPDREEPRPDQAEREGRREHRIQGDGTRAIRLGFSKAVEQILDQDVQSGQEELLIEEMIQLKIQDQAGSIEVQDQTGPIQFRSLAQNRTGLTISTCDLGSDPVPIPAGTCLSVPEVARRNYFSSQTHHVWNDRSAKRNAHHRSTLPDAALQIEVHVVRRGPTTRRGAKAIRFGFSKAVQQILDQDVQTDQDQLMIEEMIQLKIQDPAGSIEVQTGQPSLHRIRLAAPLSIHSSCPVRSLEPQSSHLSSLNPVGVENGYDEVNDQISAKISMSIFYENTYPNRPRTSSSMAIGPRTSQARSLHSDRARAKTRSLRSDRAQAEARSLCSERARTRLGHYAATELKLKLSDRARTRLGRYVATEHVRGSVVT</sequence>
<protein>
    <submittedName>
        <fullName evidence="2">Uncharacterized protein</fullName>
    </submittedName>
</protein>
<feature type="compositionally biased region" description="Basic and acidic residues" evidence="1">
    <location>
        <begin position="375"/>
        <end position="394"/>
    </location>
</feature>
<name>A0A8S9HGC3_BRACR</name>
<feature type="region of interest" description="Disordered" evidence="1">
    <location>
        <begin position="39"/>
        <end position="102"/>
    </location>
</feature>
<evidence type="ECO:0000313" key="2">
    <source>
        <dbReference type="EMBL" id="KAF2555747.1"/>
    </source>
</evidence>
<reference evidence="2" key="1">
    <citation type="submission" date="2019-12" db="EMBL/GenBank/DDBJ databases">
        <title>Genome sequencing and annotation of Brassica cretica.</title>
        <authorList>
            <person name="Studholme D.J."/>
            <person name="Sarris P.F."/>
        </authorList>
    </citation>
    <scope>NUCLEOTIDE SEQUENCE</scope>
    <source>
        <strain evidence="2">PFS-001/15</strain>
        <tissue evidence="2">Leaf</tissue>
    </source>
</reference>
<evidence type="ECO:0000313" key="3">
    <source>
        <dbReference type="Proteomes" id="UP000712281"/>
    </source>
</evidence>
<evidence type="ECO:0000256" key="1">
    <source>
        <dbReference type="SAM" id="MobiDB-lite"/>
    </source>
</evidence>
<feature type="region of interest" description="Disordered" evidence="1">
    <location>
        <begin position="358"/>
        <end position="394"/>
    </location>
</feature>
<feature type="compositionally biased region" description="Basic and acidic residues" evidence="1">
    <location>
        <begin position="75"/>
        <end position="97"/>
    </location>
</feature>
<gene>
    <name evidence="2" type="ORF">F2Q68_00017062</name>
</gene>
<dbReference type="AlphaFoldDB" id="A0A8S9HGC3"/>
<dbReference type="EMBL" id="QGKW02001940">
    <property type="protein sequence ID" value="KAF2555747.1"/>
    <property type="molecule type" value="Genomic_DNA"/>
</dbReference>
<comment type="caution">
    <text evidence="2">The sequence shown here is derived from an EMBL/GenBank/DDBJ whole genome shotgun (WGS) entry which is preliminary data.</text>
</comment>
<accession>A0A8S9HGC3</accession>
<organism evidence="2 3">
    <name type="scientific">Brassica cretica</name>
    <name type="common">Mustard</name>
    <dbReference type="NCBI Taxonomy" id="69181"/>
    <lineage>
        <taxon>Eukaryota</taxon>
        <taxon>Viridiplantae</taxon>
        <taxon>Streptophyta</taxon>
        <taxon>Embryophyta</taxon>
        <taxon>Tracheophyta</taxon>
        <taxon>Spermatophyta</taxon>
        <taxon>Magnoliopsida</taxon>
        <taxon>eudicotyledons</taxon>
        <taxon>Gunneridae</taxon>
        <taxon>Pentapetalae</taxon>
        <taxon>rosids</taxon>
        <taxon>malvids</taxon>
        <taxon>Brassicales</taxon>
        <taxon>Brassicaceae</taxon>
        <taxon>Brassiceae</taxon>
        <taxon>Brassica</taxon>
    </lineage>
</organism>
<proteinExistence type="predicted"/>
<dbReference type="Proteomes" id="UP000712281">
    <property type="component" value="Unassembled WGS sequence"/>
</dbReference>
<feature type="compositionally biased region" description="Polar residues" evidence="1">
    <location>
        <begin position="358"/>
        <end position="374"/>
    </location>
</feature>